<evidence type="ECO:0000313" key="2">
    <source>
        <dbReference type="Proteomes" id="UP000237911"/>
    </source>
</evidence>
<keyword evidence="2" id="KW-1185">Reference proteome</keyword>
<organism evidence="1 2">
    <name type="scientific">Mycolicibacter virginiensis</name>
    <dbReference type="NCBI Taxonomy" id="1795032"/>
    <lineage>
        <taxon>Bacteria</taxon>
        <taxon>Bacillati</taxon>
        <taxon>Actinomycetota</taxon>
        <taxon>Actinomycetes</taxon>
        <taxon>Mycobacteriales</taxon>
        <taxon>Mycobacteriaceae</taxon>
        <taxon>Mycolicibacter</taxon>
    </lineage>
</organism>
<name>A0A9X7IKJ1_9MYCO</name>
<accession>A0A9X7IKJ1</accession>
<reference evidence="1 2" key="1">
    <citation type="submission" date="2018-02" db="EMBL/GenBank/DDBJ databases">
        <title>Draft genome sequence of Mycobacterium virginiense isolated from mud of a swine farm in Japan.</title>
        <authorList>
            <person name="Ohya K."/>
        </authorList>
    </citation>
    <scope>NUCLEOTIDE SEQUENCE [LARGE SCALE GENOMIC DNA]</scope>
    <source>
        <strain evidence="1 2">GF75</strain>
    </source>
</reference>
<dbReference type="Proteomes" id="UP000237911">
    <property type="component" value="Unassembled WGS sequence"/>
</dbReference>
<dbReference type="EMBL" id="PUEV01000100">
    <property type="protein sequence ID" value="PQM50684.1"/>
    <property type="molecule type" value="Genomic_DNA"/>
</dbReference>
<dbReference type="Gene3D" id="1.20.5.340">
    <property type="match status" value="1"/>
</dbReference>
<dbReference type="RefSeq" id="WP_105295628.1">
    <property type="nucleotide sequence ID" value="NZ_PUEV01000100.1"/>
</dbReference>
<evidence type="ECO:0000313" key="1">
    <source>
        <dbReference type="EMBL" id="PQM50684.1"/>
    </source>
</evidence>
<protein>
    <submittedName>
        <fullName evidence="1">Uncharacterized protein</fullName>
    </submittedName>
</protein>
<dbReference type="AlphaFoldDB" id="A0A9X7IKJ1"/>
<gene>
    <name evidence="1" type="ORF">C5U48_19045</name>
</gene>
<comment type="caution">
    <text evidence="1">The sequence shown here is derived from an EMBL/GenBank/DDBJ whole genome shotgun (WGS) entry which is preliminary data.</text>
</comment>
<sequence>MEPGNLEARVAALETQVRDLDRRMRASERDAAAARVLAGAADRDVSEIRGELRDFRQAAVASFNALREDMNDLRADMNARFAQVDNGFMEMRGRFDATAAGQQRIVELIQGLSSEQGGTS</sequence>
<proteinExistence type="predicted"/>